<proteinExistence type="predicted"/>
<keyword evidence="1" id="KW-0812">Transmembrane</keyword>
<reference evidence="2 3" key="1">
    <citation type="submission" date="2019-07" db="EMBL/GenBank/DDBJ databases">
        <authorList>
            <person name="Hibberd C M."/>
            <person name="Gehrig L. J."/>
            <person name="Chang H.-W."/>
            <person name="Venkatesh S."/>
        </authorList>
    </citation>
    <scope>NUCLEOTIDE SEQUENCE [LARGE SCALE GENOMIC DNA]</scope>
    <source>
        <strain evidence="2">Ruminococcus_torques_SSTS_Bg7063</strain>
    </source>
</reference>
<accession>A0A564UC24</accession>
<keyword evidence="1" id="KW-0472">Membrane</keyword>
<evidence type="ECO:0000256" key="1">
    <source>
        <dbReference type="SAM" id="Phobius"/>
    </source>
</evidence>
<sequence>MEVKRSDGAMEKKQKIFLNLMKKQWMFLPFGVYLFSQLLILGIEELTNSTLRSLPHIFLMWFGILSSLLLIIGLSKRFFAWISKRGIRMLSIIKKIWYGFAGLIGIVVVLIGLFISVFTYTPEHIVVRNGVRMVACVNSFLQEQVCYYEYKGLLFRGNEELGYEDYGNGGRDPLKDKNREPRYEHFKGKRLIFSRVEEKAPATLQ</sequence>
<evidence type="ECO:0000313" key="3">
    <source>
        <dbReference type="Proteomes" id="UP000363661"/>
    </source>
</evidence>
<dbReference type="Proteomes" id="UP000363661">
    <property type="component" value="Unassembled WGS sequence"/>
</dbReference>
<feature type="transmembrane region" description="Helical" evidence="1">
    <location>
        <begin position="96"/>
        <end position="120"/>
    </location>
</feature>
<protein>
    <submittedName>
        <fullName evidence="2">Uncharacterized protein</fullName>
    </submittedName>
</protein>
<feature type="transmembrane region" description="Helical" evidence="1">
    <location>
        <begin position="25"/>
        <end position="43"/>
    </location>
</feature>
<gene>
    <name evidence="2" type="ORF">RTSSTS7063_02274</name>
</gene>
<organism evidence="2 3">
    <name type="scientific">[Ruminococcus] torques</name>
    <dbReference type="NCBI Taxonomy" id="33039"/>
    <lineage>
        <taxon>Bacteria</taxon>
        <taxon>Bacillati</taxon>
        <taxon>Bacillota</taxon>
        <taxon>Clostridia</taxon>
        <taxon>Lachnospirales</taxon>
        <taxon>Lachnospiraceae</taxon>
        <taxon>Mediterraneibacter</taxon>
    </lineage>
</organism>
<feature type="transmembrane region" description="Helical" evidence="1">
    <location>
        <begin position="55"/>
        <end position="75"/>
    </location>
</feature>
<keyword evidence="1" id="KW-1133">Transmembrane helix</keyword>
<name>A0A564UC24_9FIRM</name>
<keyword evidence="3" id="KW-1185">Reference proteome</keyword>
<dbReference type="EMBL" id="CABHNA010000074">
    <property type="protein sequence ID" value="VUX17046.1"/>
    <property type="molecule type" value="Genomic_DNA"/>
</dbReference>
<evidence type="ECO:0000313" key="2">
    <source>
        <dbReference type="EMBL" id="VUX17046.1"/>
    </source>
</evidence>
<dbReference type="AlphaFoldDB" id="A0A564UC24"/>